<evidence type="ECO:0000256" key="1">
    <source>
        <dbReference type="SAM" id="Phobius"/>
    </source>
</evidence>
<dbReference type="FunCoup" id="A0A2G5D645">
    <property type="interactions" value="33"/>
</dbReference>
<dbReference type="EMBL" id="KZ305044">
    <property type="protein sequence ID" value="PIA38991.1"/>
    <property type="molecule type" value="Genomic_DNA"/>
</dbReference>
<name>A0A2G5D645_AQUCA</name>
<accession>A0A2G5D645</accession>
<reference evidence="2 3" key="1">
    <citation type="submission" date="2017-09" db="EMBL/GenBank/DDBJ databases">
        <title>WGS assembly of Aquilegia coerulea Goldsmith.</title>
        <authorList>
            <person name="Hodges S."/>
            <person name="Kramer E."/>
            <person name="Nordborg M."/>
            <person name="Tomkins J."/>
            <person name="Borevitz J."/>
            <person name="Derieg N."/>
            <person name="Yan J."/>
            <person name="Mihaltcheva S."/>
            <person name="Hayes R.D."/>
            <person name="Rokhsar D."/>
        </authorList>
    </citation>
    <scope>NUCLEOTIDE SEQUENCE [LARGE SCALE GENOMIC DNA]</scope>
    <source>
        <strain evidence="3">cv. Goldsmith</strain>
    </source>
</reference>
<keyword evidence="1" id="KW-0812">Transmembrane</keyword>
<protein>
    <submittedName>
        <fullName evidence="2">Uncharacterized protein</fullName>
    </submittedName>
</protein>
<evidence type="ECO:0000313" key="2">
    <source>
        <dbReference type="EMBL" id="PIA38991.1"/>
    </source>
</evidence>
<keyword evidence="1" id="KW-1133">Transmembrane helix</keyword>
<dbReference type="PANTHER" id="PTHR34658:SF2">
    <property type="entry name" value="OS01G0151800 PROTEIN"/>
    <property type="match status" value="1"/>
</dbReference>
<dbReference type="STRING" id="218851.A0A2G5D645"/>
<organism evidence="2 3">
    <name type="scientific">Aquilegia coerulea</name>
    <name type="common">Rocky mountain columbine</name>
    <dbReference type="NCBI Taxonomy" id="218851"/>
    <lineage>
        <taxon>Eukaryota</taxon>
        <taxon>Viridiplantae</taxon>
        <taxon>Streptophyta</taxon>
        <taxon>Embryophyta</taxon>
        <taxon>Tracheophyta</taxon>
        <taxon>Spermatophyta</taxon>
        <taxon>Magnoliopsida</taxon>
        <taxon>Ranunculales</taxon>
        <taxon>Ranunculaceae</taxon>
        <taxon>Thalictroideae</taxon>
        <taxon>Aquilegia</taxon>
    </lineage>
</organism>
<proteinExistence type="predicted"/>
<feature type="transmembrane region" description="Helical" evidence="1">
    <location>
        <begin position="90"/>
        <end position="114"/>
    </location>
</feature>
<keyword evidence="3" id="KW-1185">Reference proteome</keyword>
<feature type="transmembrane region" description="Helical" evidence="1">
    <location>
        <begin position="19"/>
        <end position="39"/>
    </location>
</feature>
<dbReference type="PANTHER" id="PTHR34658">
    <property type="entry name" value="OS01G0151800 PROTEIN"/>
    <property type="match status" value="1"/>
</dbReference>
<dbReference type="AlphaFoldDB" id="A0A2G5D645"/>
<keyword evidence="1" id="KW-0472">Membrane</keyword>
<gene>
    <name evidence="2" type="ORF">AQUCO_02700280v1</name>
</gene>
<dbReference type="Proteomes" id="UP000230069">
    <property type="component" value="Unassembled WGS sequence"/>
</dbReference>
<dbReference type="EMBL" id="KZ305044">
    <property type="protein sequence ID" value="PIA38990.1"/>
    <property type="molecule type" value="Genomic_DNA"/>
</dbReference>
<sequence>MPYCFIPSICRQISIDRPILFYTAIWTFMLMLTVALASFSPEYVFVRVISPSSLFSQACKTDGYIRVPLDLPGEVFCLPANFFRKSSADLFVPSVFAALIVAGSACVVRAMGLWEYHSTDRIL</sequence>
<evidence type="ECO:0000313" key="3">
    <source>
        <dbReference type="Proteomes" id="UP000230069"/>
    </source>
</evidence>
<dbReference type="OrthoDB" id="1921102at2759"/>